<keyword evidence="2" id="KW-1185">Reference proteome</keyword>
<accession>A0A089NK72</accession>
<dbReference type="KEGG" id="mor:MOC_0536"/>
<sequence length="44" mass="4760">MPASPSPYSVYFNVVRSGGEQSPLGPLTFGELERNRRTSAFSGL</sequence>
<evidence type="ECO:0000313" key="2">
    <source>
        <dbReference type="Proteomes" id="UP000029492"/>
    </source>
</evidence>
<dbReference type="HOGENOM" id="CLU_3218537_0_0_5"/>
<dbReference type="STRING" id="693986.MOC_0536"/>
<reference evidence="1 2" key="1">
    <citation type="journal article" date="2014" name="PLoS ONE">
        <title>Genome Information of Methylobacterium oryzae, a Plant-Probiotic Methylotroph in the Phyllosphere.</title>
        <authorList>
            <person name="Kwak M.J."/>
            <person name="Jeong H."/>
            <person name="Madhaiyan M."/>
            <person name="Lee Y."/>
            <person name="Sa T.M."/>
            <person name="Oh T.K."/>
            <person name="Kim J.F."/>
        </authorList>
    </citation>
    <scope>NUCLEOTIDE SEQUENCE [LARGE SCALE GENOMIC DNA]</scope>
    <source>
        <strain evidence="1 2">CBMB20</strain>
    </source>
</reference>
<dbReference type="Proteomes" id="UP000029492">
    <property type="component" value="Chromosome"/>
</dbReference>
<organism evidence="1 2">
    <name type="scientific">Methylobacterium oryzae CBMB20</name>
    <dbReference type="NCBI Taxonomy" id="693986"/>
    <lineage>
        <taxon>Bacteria</taxon>
        <taxon>Pseudomonadati</taxon>
        <taxon>Pseudomonadota</taxon>
        <taxon>Alphaproteobacteria</taxon>
        <taxon>Hyphomicrobiales</taxon>
        <taxon>Methylobacteriaceae</taxon>
        <taxon>Methylobacterium</taxon>
    </lineage>
</organism>
<name>A0A089NK72_9HYPH</name>
<dbReference type="AlphaFoldDB" id="A0A089NK72"/>
<protein>
    <submittedName>
        <fullName evidence="1">Protein of unassigned function</fullName>
    </submittedName>
</protein>
<gene>
    <name evidence="1" type="ORF">MOC_0536</name>
</gene>
<evidence type="ECO:0000313" key="1">
    <source>
        <dbReference type="EMBL" id="AIQ88291.1"/>
    </source>
</evidence>
<dbReference type="EMBL" id="CP003811">
    <property type="protein sequence ID" value="AIQ88291.1"/>
    <property type="molecule type" value="Genomic_DNA"/>
</dbReference>
<proteinExistence type="predicted"/>